<proteinExistence type="predicted"/>
<evidence type="ECO:0000313" key="3">
    <source>
        <dbReference type="EMBL" id="KAB1188093.1"/>
    </source>
</evidence>
<dbReference type="InterPro" id="IPR058598">
    <property type="entry name" value="Gly_zipper-like_dom"/>
</dbReference>
<dbReference type="AlphaFoldDB" id="A0A643JXB4"/>
<keyword evidence="1" id="KW-0812">Transmembrane</keyword>
<keyword evidence="1" id="KW-1133">Transmembrane helix</keyword>
<dbReference type="Pfam" id="PF26273">
    <property type="entry name" value="Gly_zipper"/>
    <property type="match status" value="1"/>
</dbReference>
<sequence length="84" mass="8777">MSQESASLSAEFVQQPTPELVDHVFVDSDDREGTSHSAEQFGIGLAGGVLLGGIVGLIVGSLQLGVLYGLLFGVVVGLYLMEVR</sequence>
<organism evidence="3">
    <name type="scientific">Haloferax sp. CBA1149</name>
    <dbReference type="NCBI Taxonomy" id="2650753"/>
    <lineage>
        <taxon>Archaea</taxon>
        <taxon>Methanobacteriati</taxon>
        <taxon>Methanobacteriota</taxon>
        <taxon>Stenosarchaea group</taxon>
        <taxon>Halobacteria</taxon>
        <taxon>Halobacteriales</taxon>
        <taxon>Haloferacaceae</taxon>
        <taxon>Haloferax</taxon>
    </lineage>
</organism>
<dbReference type="EMBL" id="VZUS01000001">
    <property type="protein sequence ID" value="KAB1188093.1"/>
    <property type="molecule type" value="Genomic_DNA"/>
</dbReference>
<feature type="domain" description="Glycine zipper-like" evidence="2">
    <location>
        <begin position="34"/>
        <end position="82"/>
    </location>
</feature>
<accession>A0A643JXB4</accession>
<protein>
    <recommendedName>
        <fullName evidence="2">Glycine zipper-like domain-containing protein</fullName>
    </recommendedName>
</protein>
<keyword evidence="1" id="KW-0472">Membrane</keyword>
<name>A0A643JXB4_9EURY</name>
<gene>
    <name evidence="3" type="ORF">Hfx1149_08610</name>
</gene>
<comment type="caution">
    <text evidence="3">The sequence shown here is derived from an EMBL/GenBank/DDBJ whole genome shotgun (WGS) entry which is preliminary data.</text>
</comment>
<feature type="transmembrane region" description="Helical" evidence="1">
    <location>
        <begin position="41"/>
        <end position="59"/>
    </location>
</feature>
<feature type="transmembrane region" description="Helical" evidence="1">
    <location>
        <begin position="65"/>
        <end position="81"/>
    </location>
</feature>
<dbReference type="RefSeq" id="WP_151137354.1">
    <property type="nucleotide sequence ID" value="NZ_VZUS01000001.1"/>
</dbReference>
<reference evidence="3" key="1">
    <citation type="submission" date="2019-09" db="EMBL/GenBank/DDBJ databases">
        <title>Genomic analysis of Haloferax sp. CBA1149.</title>
        <authorList>
            <person name="Roh S.W."/>
        </authorList>
    </citation>
    <scope>NUCLEOTIDE SEQUENCE</scope>
    <source>
        <strain evidence="3">CBA1149</strain>
    </source>
</reference>
<evidence type="ECO:0000259" key="2">
    <source>
        <dbReference type="Pfam" id="PF26273"/>
    </source>
</evidence>
<evidence type="ECO:0000256" key="1">
    <source>
        <dbReference type="SAM" id="Phobius"/>
    </source>
</evidence>